<keyword evidence="2" id="KW-0812">Transmembrane</keyword>
<dbReference type="Proteomes" id="UP001596072">
    <property type="component" value="Unassembled WGS sequence"/>
</dbReference>
<dbReference type="InterPro" id="IPR005031">
    <property type="entry name" value="COQ10_START"/>
</dbReference>
<dbReference type="RefSeq" id="WP_136433205.1">
    <property type="nucleotide sequence ID" value="NZ_JBHSNS010000007.1"/>
</dbReference>
<proteinExistence type="predicted"/>
<accession>A0ABW0ZLC5</accession>
<comment type="caution">
    <text evidence="4">The sequence shown here is derived from an EMBL/GenBank/DDBJ whole genome shotgun (WGS) entry which is preliminary data.</text>
</comment>
<dbReference type="InterPro" id="IPR023393">
    <property type="entry name" value="START-like_dom_sf"/>
</dbReference>
<reference evidence="5" key="1">
    <citation type="journal article" date="2019" name="Int. J. Syst. Evol. Microbiol.">
        <title>The Global Catalogue of Microorganisms (GCM) 10K type strain sequencing project: providing services to taxonomists for standard genome sequencing and annotation.</title>
        <authorList>
            <consortium name="The Broad Institute Genomics Platform"/>
            <consortium name="The Broad Institute Genome Sequencing Center for Infectious Disease"/>
            <person name="Wu L."/>
            <person name="Ma J."/>
        </authorList>
    </citation>
    <scope>NUCLEOTIDE SEQUENCE [LARGE SCALE GENOMIC DNA]</scope>
    <source>
        <strain evidence="5">YIM 94188</strain>
    </source>
</reference>
<name>A0ABW0ZLC5_9ACTN</name>
<protein>
    <submittedName>
        <fullName evidence="4">SRPBCC family protein</fullName>
    </submittedName>
</protein>
<dbReference type="Pfam" id="PF03364">
    <property type="entry name" value="Polyketide_cyc"/>
    <property type="match status" value="1"/>
</dbReference>
<feature type="domain" description="Coenzyme Q-binding protein COQ10 START" evidence="3">
    <location>
        <begin position="146"/>
        <end position="268"/>
    </location>
</feature>
<gene>
    <name evidence="4" type="ORF">ACFPQB_15050</name>
</gene>
<evidence type="ECO:0000259" key="3">
    <source>
        <dbReference type="Pfam" id="PF03364"/>
    </source>
</evidence>
<evidence type="ECO:0000256" key="1">
    <source>
        <dbReference type="SAM" id="MobiDB-lite"/>
    </source>
</evidence>
<keyword evidence="2" id="KW-1133">Transmembrane helix</keyword>
<evidence type="ECO:0000256" key="2">
    <source>
        <dbReference type="SAM" id="Phobius"/>
    </source>
</evidence>
<feature type="transmembrane region" description="Helical" evidence="2">
    <location>
        <begin position="100"/>
        <end position="119"/>
    </location>
</feature>
<keyword evidence="5" id="KW-1185">Reference proteome</keyword>
<feature type="region of interest" description="Disordered" evidence="1">
    <location>
        <begin position="281"/>
        <end position="307"/>
    </location>
</feature>
<organism evidence="4 5">
    <name type="scientific">Nocardioides vastitatis</name>
    <dbReference type="NCBI Taxonomy" id="2568655"/>
    <lineage>
        <taxon>Bacteria</taxon>
        <taxon>Bacillati</taxon>
        <taxon>Actinomycetota</taxon>
        <taxon>Actinomycetes</taxon>
        <taxon>Propionibacteriales</taxon>
        <taxon>Nocardioidaceae</taxon>
        <taxon>Nocardioides</taxon>
    </lineage>
</organism>
<dbReference type="EMBL" id="JBHSNS010000007">
    <property type="protein sequence ID" value="MFC5730239.1"/>
    <property type="molecule type" value="Genomic_DNA"/>
</dbReference>
<keyword evidence="2" id="KW-0472">Membrane</keyword>
<dbReference type="InterPro" id="IPR047137">
    <property type="entry name" value="ORF3"/>
</dbReference>
<dbReference type="Gene3D" id="3.30.530.20">
    <property type="match status" value="1"/>
</dbReference>
<dbReference type="PANTHER" id="PTHR33824:SF7">
    <property type="entry name" value="POLYKETIDE CYCLASE_DEHYDRASE AND LIPID TRANSPORT SUPERFAMILY PROTEIN"/>
    <property type="match status" value="1"/>
</dbReference>
<sequence>MNSPEQRIRRLVTRLGWTSVALGAAPLVKPREVARAVGVDDDPRAGLVVRMVGARELLHAALLLAGPVQTVWTRVAGDALDLALLGGAARSRSGARRTRALTALALVGGITVIDVYAAARSTRRQHGGRRPGPLELRASTTINKGPDEVYAFWRDLEHLPTFMLHLQSVDDLGGNRSRWRANAPLRRRTVEWDAEITSEEPGRRITWTSLPGADVPNSGTVHFAPAPDGHGTEVKVVLHYDVPAGRLGRAVARVLGEEPTQQVRDDLRRLKQVLETGDLVRTESLPEGTDARRQAVQRPAMAEGDQR</sequence>
<dbReference type="CDD" id="cd07817">
    <property type="entry name" value="SRPBCC_8"/>
    <property type="match status" value="1"/>
</dbReference>
<evidence type="ECO:0000313" key="5">
    <source>
        <dbReference type="Proteomes" id="UP001596072"/>
    </source>
</evidence>
<evidence type="ECO:0000313" key="4">
    <source>
        <dbReference type="EMBL" id="MFC5730239.1"/>
    </source>
</evidence>
<dbReference type="PANTHER" id="PTHR33824">
    <property type="entry name" value="POLYKETIDE CYCLASE/DEHYDRASE AND LIPID TRANSPORT SUPERFAMILY PROTEIN"/>
    <property type="match status" value="1"/>
</dbReference>
<dbReference type="SUPFAM" id="SSF55961">
    <property type="entry name" value="Bet v1-like"/>
    <property type="match status" value="1"/>
</dbReference>